<dbReference type="InterPro" id="IPR057345">
    <property type="entry name" value="Ig-like_TAF2"/>
</dbReference>
<feature type="compositionally biased region" description="Polar residues" evidence="9">
    <location>
        <begin position="1557"/>
        <end position="1566"/>
    </location>
</feature>
<dbReference type="InterPro" id="IPR057991">
    <property type="entry name" value="TPR_TAF2_C"/>
</dbReference>
<dbReference type="Pfam" id="PF25316">
    <property type="entry name" value="TAF2_3rd"/>
    <property type="match status" value="1"/>
</dbReference>
<organism evidence="12 13">
    <name type="scientific">Metschnikowia aff. pulcherrima</name>
    <dbReference type="NCBI Taxonomy" id="2163413"/>
    <lineage>
        <taxon>Eukaryota</taxon>
        <taxon>Fungi</taxon>
        <taxon>Dikarya</taxon>
        <taxon>Ascomycota</taxon>
        <taxon>Saccharomycotina</taxon>
        <taxon>Pichiomycetes</taxon>
        <taxon>Metschnikowiaceae</taxon>
        <taxon>Metschnikowia</taxon>
    </lineage>
</organism>
<keyword evidence="5" id="KW-0804">Transcription</keyword>
<dbReference type="GO" id="GO:0003743">
    <property type="term" value="F:translation initiation factor activity"/>
    <property type="evidence" value="ECO:0007669"/>
    <property type="project" value="UniProtKB-KW"/>
</dbReference>
<evidence type="ECO:0000259" key="10">
    <source>
        <dbReference type="Pfam" id="PF25316"/>
    </source>
</evidence>
<dbReference type="GO" id="GO:0003682">
    <property type="term" value="F:chromatin binding"/>
    <property type="evidence" value="ECO:0007669"/>
    <property type="project" value="TreeGrafter"/>
</dbReference>
<name>A0A4P6XSF7_9ASCO</name>
<dbReference type="STRING" id="2163413.A0A4P6XSF7"/>
<evidence type="ECO:0000256" key="6">
    <source>
        <dbReference type="ARBA" id="ARBA00023242"/>
    </source>
</evidence>
<keyword evidence="12" id="KW-0648">Protein biosynthesis</keyword>
<feature type="compositionally biased region" description="Basic and acidic residues" evidence="9">
    <location>
        <begin position="1486"/>
        <end position="1530"/>
    </location>
</feature>
<evidence type="ECO:0000256" key="5">
    <source>
        <dbReference type="ARBA" id="ARBA00023163"/>
    </source>
</evidence>
<evidence type="ECO:0000256" key="3">
    <source>
        <dbReference type="ARBA" id="ARBA00017363"/>
    </source>
</evidence>
<reference evidence="13" key="1">
    <citation type="submission" date="2019-03" db="EMBL/GenBank/DDBJ databases">
        <title>Snf2 controls pulcherriminic acid biosynthesis and connects pigmentation and antifungal activity of the yeast Metschnikowia pulcherrima.</title>
        <authorList>
            <person name="Gore-Lloyd D."/>
            <person name="Sumann I."/>
            <person name="Brachmann A.O."/>
            <person name="Schneeberger K."/>
            <person name="Ortiz-Merino R.A."/>
            <person name="Moreno-Beltran M."/>
            <person name="Schlaefli M."/>
            <person name="Kirner P."/>
            <person name="Santos Kron A."/>
            <person name="Wolfe K.H."/>
            <person name="Piel J."/>
            <person name="Ahrens C.H."/>
            <person name="Henk D."/>
            <person name="Freimoser F.M."/>
        </authorList>
    </citation>
    <scope>NUCLEOTIDE SEQUENCE [LARGE SCALE GENOMIC DNA]</scope>
    <source>
        <strain evidence="13">APC 1.2</strain>
    </source>
</reference>
<dbReference type="InterPro" id="IPR042097">
    <property type="entry name" value="Aminopeptidase_N-like_N_sf"/>
</dbReference>
<feature type="domain" description="Transcription initiation factor TFIID subunit 2 TPR repeats" evidence="11">
    <location>
        <begin position="832"/>
        <end position="1107"/>
    </location>
</feature>
<feature type="region of interest" description="Disordered" evidence="9">
    <location>
        <begin position="300"/>
        <end position="342"/>
    </location>
</feature>
<protein>
    <recommendedName>
        <fullName evidence="3">Transcription initiation factor TFIID subunit 2</fullName>
    </recommendedName>
    <alternativeName>
        <fullName evidence="8">TBP-associated factor 2</fullName>
    </alternativeName>
</protein>
<dbReference type="InterPro" id="IPR027268">
    <property type="entry name" value="Peptidase_M4/M1_CTD_sf"/>
</dbReference>
<feature type="compositionally biased region" description="Basic and acidic residues" evidence="9">
    <location>
        <begin position="1438"/>
        <end position="1476"/>
    </location>
</feature>
<accession>A0A4P6XSF7</accession>
<dbReference type="PANTHER" id="PTHR15137:SF9">
    <property type="entry name" value="TRANSCRIPTION INITIATION FACTOR TFIID SUBUNIT 2"/>
    <property type="match status" value="1"/>
</dbReference>
<evidence type="ECO:0000256" key="8">
    <source>
        <dbReference type="ARBA" id="ARBA00076306"/>
    </source>
</evidence>
<comment type="function">
    <text evidence="7">Functions as a component of the DNA-binding general transcription factor complex TFIID. Binding of TFIID to a promoter (with or without TATA element) is the initial step in pre-initiation complex (PIC) formation. TFIID plays a key role in the regulation of gene expression by RNA polymerase II through different activities such as transcription activator interaction, core promoter recognition and selectivity, TFIIA and TFIIB interaction, chromatin modification (histone acetylation by TAF1), facilitation of DNA opening and initiation of transcription.</text>
</comment>
<dbReference type="GO" id="GO:0000976">
    <property type="term" value="F:transcription cis-regulatory region binding"/>
    <property type="evidence" value="ECO:0007669"/>
    <property type="project" value="TreeGrafter"/>
</dbReference>
<dbReference type="Gene3D" id="2.60.40.1730">
    <property type="entry name" value="tricorn interacting facor f3 domain"/>
    <property type="match status" value="1"/>
</dbReference>
<evidence type="ECO:0000313" key="13">
    <source>
        <dbReference type="Proteomes" id="UP000292447"/>
    </source>
</evidence>
<dbReference type="PANTHER" id="PTHR15137">
    <property type="entry name" value="TRANSCRIPTION INITIATION FACTOR TFIID"/>
    <property type="match status" value="1"/>
</dbReference>
<evidence type="ECO:0000256" key="4">
    <source>
        <dbReference type="ARBA" id="ARBA00023015"/>
    </source>
</evidence>
<evidence type="ECO:0000256" key="2">
    <source>
        <dbReference type="ARBA" id="ARBA00010937"/>
    </source>
</evidence>
<feature type="compositionally biased region" description="Acidic residues" evidence="9">
    <location>
        <begin position="329"/>
        <end position="342"/>
    </location>
</feature>
<keyword evidence="13" id="KW-1185">Reference proteome</keyword>
<dbReference type="Gene3D" id="1.10.390.10">
    <property type="entry name" value="Neutral Protease Domain 2"/>
    <property type="match status" value="1"/>
</dbReference>
<evidence type="ECO:0000313" key="12">
    <source>
        <dbReference type="EMBL" id="QBM90497.1"/>
    </source>
</evidence>
<dbReference type="GO" id="GO:0005669">
    <property type="term" value="C:transcription factor TFIID complex"/>
    <property type="evidence" value="ECO:0007669"/>
    <property type="project" value="InterPro"/>
</dbReference>
<dbReference type="CDD" id="cd09839">
    <property type="entry name" value="M1_like_TAF2"/>
    <property type="match status" value="1"/>
</dbReference>
<dbReference type="FunFam" id="1.10.390.10:FF:000011">
    <property type="entry name" value="Transcription initiation factor TFIID subunit"/>
    <property type="match status" value="1"/>
</dbReference>
<evidence type="ECO:0000256" key="9">
    <source>
        <dbReference type="SAM" id="MobiDB-lite"/>
    </source>
</evidence>
<feature type="compositionally biased region" description="Basic residues" evidence="9">
    <location>
        <begin position="1614"/>
        <end position="1623"/>
    </location>
</feature>
<evidence type="ECO:0000259" key="11">
    <source>
        <dbReference type="Pfam" id="PF25577"/>
    </source>
</evidence>
<dbReference type="GO" id="GO:0016251">
    <property type="term" value="F:RNA polymerase II general transcription initiation factor activity"/>
    <property type="evidence" value="ECO:0007669"/>
    <property type="project" value="TreeGrafter"/>
</dbReference>
<feature type="region of interest" description="Disordered" evidence="9">
    <location>
        <begin position="15"/>
        <end position="38"/>
    </location>
</feature>
<gene>
    <name evidence="12" type="primary">MPUL0F00780</name>
    <name evidence="12" type="ORF">METSCH_F00780</name>
</gene>
<dbReference type="SUPFAM" id="SSF63737">
    <property type="entry name" value="Leukotriene A4 hydrolase N-terminal domain"/>
    <property type="match status" value="1"/>
</dbReference>
<evidence type="ECO:0000256" key="1">
    <source>
        <dbReference type="ARBA" id="ARBA00004123"/>
    </source>
</evidence>
<evidence type="ECO:0000256" key="7">
    <source>
        <dbReference type="ARBA" id="ARBA00025346"/>
    </source>
</evidence>
<dbReference type="Pfam" id="PF25577">
    <property type="entry name" value="TPR_TAF2_C"/>
    <property type="match status" value="1"/>
</dbReference>
<sequence length="1623" mass="183303">MLATYQQDRLPLAVPTPRVNVTQSAPGETPKPRAGRSKYGSLLTQKFQIAHQLVNLDIDMCKKRIHGYTELSVVPTSSSLRVIRLDARTMSIKKVTINGSELSDYVHNDHLYINDPEIFEKCATTRVPNVWDEYSSEFTIHQHHLLRQKLSHIFGHLEDDENNFGESGETLNTEELLIMLPENTKFELTDMNNILQTPNSALPSTFTPGHLRLKSGISEVYSPIQIGIEYEIINPKDGLNFVCNSLMDKRMWHVYTSNSEHNISASSWVPCIDSFHERSSWSIELSIPRSVNDIADAASLEGSHEKTSGHTSIEKVSLGEGTGMKAGDDAEDSDVEIGIDEDDDDRENYDLFVCTGDVINTKEAPHPTNLSKKLVSWSVFNPVCAHHIGWAVGAYQSIELSDFSDSSVKAHELEEELETMEKDETNSLVSLFYLPGQEEMVKNTCIFAQKALDFFLKEYGSYPFSSYGIAFVHDSRYPRNNFAGLSLLDADLLYPATIIEPMFTTTEEILECIAAQWSGISIVPLGFNDLWCTIGIAKFMSFQFIKSLVGSNEFRYQIRQKMAAIVEQDVGQRPLGLQAFEAPISESSFDFIRLKAPIILFILDRRMTKTDKSFGFMRVLPKLFLQAISGDLPNGALSTLHFQYVCEKVNRNRLESFFKQWVYGVGTPIFNITQKFNKKRSLIEVIIRQSQLQQARTPHPKADTFMRDAVSFLNLEQTFPVQQTFLGPMTIRVHEADGTPYEHIVDIKDKVVKFDVQYNTKFKRLKKSKEEIGEGGLVFSKLGDVLEEETDLKNWKFEEWPKRDEEFLDPFEWLRVDTDFEWIATFNLKQPDYMFGSQLQQDRDIEAQINACEFFGSQEKLNAVYCTMLTRTLIDSRYFYGVRIAAAKALASASKKGNQYMGLSYLLQAFKQLYCFDNSLIPKSNNFQDFGEYFVQKAIPEILARVKDEHGLSPPKVKNLLYNLLKYNDNSSNDFEDCFYVSALVRALVKSVIPINEDGSVMENLSKDLTAFEEENKDRRFVKIVVDEIERLEKLDLWVPSYQAHVLNTCLGQKIRLARSNLCKVTFEELLHLTHPKNHPQQRILAFEGLFLLGGLKNAEILKYFLRVCLLERTSAHFQSKLLCALVNSISEAAIQGIPSAIDDPEFRASEEQEGLNGDLLKKSSMVVVEESQTSEMNMRRDAFARATIKGAIEVLRRELAVGLGLQSTLWELLHTSLLGLSDKKVIFILCDILYDSVASFPVTISVPCVPFEELKKKIIAKITGDGMVTIKREARFKIQLSSRLILTESRTKPSGPIEKAEPKTRISEPISVDSRDATPAAPKLKLKISSNTEIKPKEEKKVELPSLVSGKLVLRDSSNKMQLKFSLNKQKLGALKPSTTSCGIGDGLVVKMNFKKAENKLRLVDLSKHKRPPRYVKIFLKGKKVETSTEPFPERMVQPDRIDADKDDSSNDDENKGSGVLHDLERGPNKMDDITPKLVQLLDSKNSKSDKHESNDRATERSDRALSHLEKPKPFKRASLEELASDRSRAASPFSRELSPGKVAKRKKTKIYIHGQPSNSPSPTGLINEITAGLVPGEEQSSKDLAAEGEENATTGALIEENEADAPVEEPKRKLKLKLSLK</sequence>
<dbReference type="Proteomes" id="UP000292447">
    <property type="component" value="Chromosome VI"/>
</dbReference>
<dbReference type="InterPro" id="IPR037813">
    <property type="entry name" value="TAF2"/>
</dbReference>
<feature type="domain" description="Transcription initiation factor TFIID subunit 2 Ig-like" evidence="10">
    <location>
        <begin position="666"/>
        <end position="831"/>
    </location>
</feature>
<comment type="similarity">
    <text evidence="2">Belongs to the TAF2 family.</text>
</comment>
<dbReference type="SUPFAM" id="SSF55486">
    <property type="entry name" value="Metalloproteases ('zincins'), catalytic domain"/>
    <property type="match status" value="1"/>
</dbReference>
<keyword evidence="12" id="KW-0396">Initiation factor</keyword>
<keyword evidence="6" id="KW-0539">Nucleus</keyword>
<dbReference type="GO" id="GO:0006367">
    <property type="term" value="P:transcription initiation at RNA polymerase II promoter"/>
    <property type="evidence" value="ECO:0007669"/>
    <property type="project" value="TreeGrafter"/>
</dbReference>
<comment type="subcellular location">
    <subcellularLocation>
        <location evidence="1">Nucleus</location>
    </subcellularLocation>
</comment>
<keyword evidence="4" id="KW-0805">Transcription regulation</keyword>
<feature type="region of interest" description="Disordered" evidence="9">
    <location>
        <begin position="1428"/>
        <end position="1623"/>
    </location>
</feature>
<dbReference type="EMBL" id="CP034461">
    <property type="protein sequence ID" value="QBM90497.1"/>
    <property type="molecule type" value="Genomic_DNA"/>
</dbReference>
<proteinExistence type="inferred from homology"/>